<keyword evidence="3" id="KW-1185">Reference proteome</keyword>
<sequence>MFGASIRCRLARRQAPTSIVKNNEDIIMGFGACPNQRTIGELQTSFGKLFRIGTMGDVTWTTEIPMKPCCFVFAHPCPTQEVRKTIESHESMFQVSKCERQDEALCKNKLVVVVTFANKSDRHHLASFIGCELPKDGDDPKELELYIQWVAKFGFDHIIIIGEINYGMVFLDCYGRVFMWEDMMQVLWPMGGSLEEVKLNHGKDKLFWIVEDDGIVYEFEPPPEHVYTTTKKGKKKNFKKKKHQKRH</sequence>
<feature type="compositionally biased region" description="Basic residues" evidence="1">
    <location>
        <begin position="231"/>
        <end position="247"/>
    </location>
</feature>
<protein>
    <submittedName>
        <fullName evidence="2">14394_t:CDS:1</fullName>
    </submittedName>
</protein>
<organism evidence="2 3">
    <name type="scientific">Acaulospora morrowiae</name>
    <dbReference type="NCBI Taxonomy" id="94023"/>
    <lineage>
        <taxon>Eukaryota</taxon>
        <taxon>Fungi</taxon>
        <taxon>Fungi incertae sedis</taxon>
        <taxon>Mucoromycota</taxon>
        <taxon>Glomeromycotina</taxon>
        <taxon>Glomeromycetes</taxon>
        <taxon>Diversisporales</taxon>
        <taxon>Acaulosporaceae</taxon>
        <taxon>Acaulospora</taxon>
    </lineage>
</organism>
<reference evidence="2" key="1">
    <citation type="submission" date="2021-06" db="EMBL/GenBank/DDBJ databases">
        <authorList>
            <person name="Kallberg Y."/>
            <person name="Tangrot J."/>
            <person name="Rosling A."/>
        </authorList>
    </citation>
    <scope>NUCLEOTIDE SEQUENCE</scope>
    <source>
        <strain evidence="2">CL551</strain>
    </source>
</reference>
<evidence type="ECO:0000313" key="2">
    <source>
        <dbReference type="EMBL" id="CAG8453066.1"/>
    </source>
</evidence>
<evidence type="ECO:0000313" key="3">
    <source>
        <dbReference type="Proteomes" id="UP000789342"/>
    </source>
</evidence>
<dbReference type="OrthoDB" id="2371799at2759"/>
<dbReference type="AlphaFoldDB" id="A0A9N8YUA3"/>
<evidence type="ECO:0000256" key="1">
    <source>
        <dbReference type="SAM" id="MobiDB-lite"/>
    </source>
</evidence>
<feature type="region of interest" description="Disordered" evidence="1">
    <location>
        <begin position="226"/>
        <end position="247"/>
    </location>
</feature>
<dbReference type="EMBL" id="CAJVPV010000358">
    <property type="protein sequence ID" value="CAG8453066.1"/>
    <property type="molecule type" value="Genomic_DNA"/>
</dbReference>
<name>A0A9N8YUA3_9GLOM</name>
<proteinExistence type="predicted"/>
<dbReference type="Proteomes" id="UP000789342">
    <property type="component" value="Unassembled WGS sequence"/>
</dbReference>
<accession>A0A9N8YUA3</accession>
<comment type="caution">
    <text evidence="2">The sequence shown here is derived from an EMBL/GenBank/DDBJ whole genome shotgun (WGS) entry which is preliminary data.</text>
</comment>
<gene>
    <name evidence="2" type="ORF">AMORRO_LOCUS997</name>
</gene>